<evidence type="ECO:0000313" key="4">
    <source>
        <dbReference type="Proteomes" id="UP000824782"/>
    </source>
</evidence>
<feature type="transmembrane region" description="Helical" evidence="1">
    <location>
        <begin position="42"/>
        <end position="61"/>
    </location>
</feature>
<keyword evidence="1" id="KW-1133">Transmembrane helix</keyword>
<evidence type="ECO:0000313" key="3">
    <source>
        <dbReference type="EMBL" id="KAG8578564.1"/>
    </source>
</evidence>
<reference evidence="3" key="1">
    <citation type="thesis" date="2020" institute="ProQuest LLC" country="789 East Eisenhower Parkway, Ann Arbor, MI, USA">
        <title>Comparative Genomics and Chromosome Evolution.</title>
        <authorList>
            <person name="Mudd A.B."/>
        </authorList>
    </citation>
    <scope>NUCLEOTIDE SEQUENCE</scope>
    <source>
        <strain evidence="3">237g6f4</strain>
        <tissue evidence="3">Blood</tissue>
    </source>
</reference>
<accession>A0AAV7C1R3</accession>
<dbReference type="AlphaFoldDB" id="A0AAV7C1R3"/>
<proteinExistence type="predicted"/>
<name>A0AAV7C1R3_ENGPU</name>
<feature type="chain" id="PRO_5043608276" description="Secreted protein" evidence="2">
    <location>
        <begin position="17"/>
        <end position="80"/>
    </location>
</feature>
<evidence type="ECO:0000256" key="2">
    <source>
        <dbReference type="SAM" id="SignalP"/>
    </source>
</evidence>
<comment type="caution">
    <text evidence="3">The sequence shown here is derived from an EMBL/GenBank/DDBJ whole genome shotgun (WGS) entry which is preliminary data.</text>
</comment>
<keyword evidence="1" id="KW-0812">Transmembrane</keyword>
<keyword evidence="2" id="KW-0732">Signal</keyword>
<keyword evidence="4" id="KW-1185">Reference proteome</keyword>
<evidence type="ECO:0000256" key="1">
    <source>
        <dbReference type="SAM" id="Phobius"/>
    </source>
</evidence>
<dbReference type="EMBL" id="WNYA01000004">
    <property type="protein sequence ID" value="KAG8578564.1"/>
    <property type="molecule type" value="Genomic_DNA"/>
</dbReference>
<keyword evidence="1" id="KW-0472">Membrane</keyword>
<protein>
    <recommendedName>
        <fullName evidence="5">Secreted protein</fullName>
    </recommendedName>
</protein>
<dbReference type="Proteomes" id="UP000824782">
    <property type="component" value="Unassembled WGS sequence"/>
</dbReference>
<evidence type="ECO:0008006" key="5">
    <source>
        <dbReference type="Google" id="ProtNLM"/>
    </source>
</evidence>
<gene>
    <name evidence="3" type="ORF">GDO81_010531</name>
</gene>
<feature type="signal peptide" evidence="2">
    <location>
        <begin position="1"/>
        <end position="16"/>
    </location>
</feature>
<organism evidence="3 4">
    <name type="scientific">Engystomops pustulosus</name>
    <name type="common">Tungara frog</name>
    <name type="synonym">Physalaemus pustulosus</name>
    <dbReference type="NCBI Taxonomy" id="76066"/>
    <lineage>
        <taxon>Eukaryota</taxon>
        <taxon>Metazoa</taxon>
        <taxon>Chordata</taxon>
        <taxon>Craniata</taxon>
        <taxon>Vertebrata</taxon>
        <taxon>Euteleostomi</taxon>
        <taxon>Amphibia</taxon>
        <taxon>Batrachia</taxon>
        <taxon>Anura</taxon>
        <taxon>Neobatrachia</taxon>
        <taxon>Hyloidea</taxon>
        <taxon>Leptodactylidae</taxon>
        <taxon>Leiuperinae</taxon>
        <taxon>Engystomops</taxon>
    </lineage>
</organism>
<sequence>MGIFFLFGGLTLLAECISYRLSHNVIDSNNTSSKMCLFRHNVLAVHLFFYFFICRHPLLYLKSTTTIHHLRKGNKNMKMN</sequence>